<evidence type="ECO:0000256" key="8">
    <source>
        <dbReference type="ARBA" id="ARBA00031306"/>
    </source>
</evidence>
<dbReference type="InterPro" id="IPR003374">
    <property type="entry name" value="ApbE-like_sf"/>
</dbReference>
<dbReference type="PIRSF" id="PIRSF006268">
    <property type="entry name" value="ApbE"/>
    <property type="match status" value="1"/>
</dbReference>
<organism evidence="12 13">
    <name type="scientific">Novosphingobium nitrogenifigens DSM 19370</name>
    <dbReference type="NCBI Taxonomy" id="983920"/>
    <lineage>
        <taxon>Bacteria</taxon>
        <taxon>Pseudomonadati</taxon>
        <taxon>Pseudomonadota</taxon>
        <taxon>Alphaproteobacteria</taxon>
        <taxon>Sphingomonadales</taxon>
        <taxon>Sphingomonadaceae</taxon>
        <taxon>Novosphingobium</taxon>
    </lineage>
</organism>
<evidence type="ECO:0000256" key="6">
    <source>
        <dbReference type="ARBA" id="ARBA00022827"/>
    </source>
</evidence>
<dbReference type="HOGENOM" id="CLU_044403_0_2_5"/>
<comment type="caution">
    <text evidence="12">The sequence shown here is derived from an EMBL/GenBank/DDBJ whole genome shotgun (WGS) entry which is preliminary data.</text>
</comment>
<evidence type="ECO:0000313" key="12">
    <source>
        <dbReference type="EMBL" id="EGD58897.1"/>
    </source>
</evidence>
<keyword evidence="13" id="KW-1185">Reference proteome</keyword>
<evidence type="ECO:0000256" key="9">
    <source>
        <dbReference type="ARBA" id="ARBA00048540"/>
    </source>
</evidence>
<keyword evidence="4 10" id="KW-0808">Transferase</keyword>
<dbReference type="GO" id="GO:0046872">
    <property type="term" value="F:metal ion binding"/>
    <property type="evidence" value="ECO:0007669"/>
    <property type="project" value="UniProtKB-UniRule"/>
</dbReference>
<feature type="binding site" evidence="11">
    <location>
        <position position="271"/>
    </location>
    <ligand>
        <name>Mg(2+)</name>
        <dbReference type="ChEBI" id="CHEBI:18420"/>
    </ligand>
</feature>
<reference evidence="12 13" key="1">
    <citation type="journal article" date="2012" name="J. Bacteriol.">
        <title>Draft Genome Sequence of Novosphingobium nitrogenifigens Y88T.</title>
        <authorList>
            <person name="Strabala T.J."/>
            <person name="Macdonald L."/>
            <person name="Liu V."/>
            <person name="Smit A.M."/>
        </authorList>
    </citation>
    <scope>NUCLEOTIDE SEQUENCE [LARGE SCALE GENOMIC DNA]</scope>
    <source>
        <strain evidence="12 13">DSM 19370</strain>
    </source>
</reference>
<dbReference type="Pfam" id="PF02424">
    <property type="entry name" value="ApbE"/>
    <property type="match status" value="1"/>
</dbReference>
<dbReference type="InParanoid" id="F1Z983"/>
<dbReference type="AlphaFoldDB" id="F1Z983"/>
<gene>
    <name evidence="12" type="ORF">Y88_0958</name>
</gene>
<comment type="catalytic activity">
    <reaction evidence="9 10">
        <text>L-threonyl-[protein] + FAD = FMN-L-threonyl-[protein] + AMP + H(+)</text>
        <dbReference type="Rhea" id="RHEA:36847"/>
        <dbReference type="Rhea" id="RHEA-COMP:11060"/>
        <dbReference type="Rhea" id="RHEA-COMP:11061"/>
        <dbReference type="ChEBI" id="CHEBI:15378"/>
        <dbReference type="ChEBI" id="CHEBI:30013"/>
        <dbReference type="ChEBI" id="CHEBI:57692"/>
        <dbReference type="ChEBI" id="CHEBI:74257"/>
        <dbReference type="ChEBI" id="CHEBI:456215"/>
        <dbReference type="EC" id="2.7.1.180"/>
    </reaction>
</comment>
<accession>F1Z983</accession>
<evidence type="ECO:0000256" key="11">
    <source>
        <dbReference type="PIRSR" id="PIRSR006268-2"/>
    </source>
</evidence>
<keyword evidence="3 10" id="KW-0285">Flavoprotein</keyword>
<protein>
    <recommendedName>
        <fullName evidence="2 10">FAD:protein FMN transferase</fullName>
        <ecNumber evidence="1 10">2.7.1.180</ecNumber>
    </recommendedName>
    <alternativeName>
        <fullName evidence="8 10">Flavin transferase</fullName>
    </alternativeName>
</protein>
<evidence type="ECO:0000256" key="4">
    <source>
        <dbReference type="ARBA" id="ARBA00022679"/>
    </source>
</evidence>
<feature type="binding site" evidence="11">
    <location>
        <position position="275"/>
    </location>
    <ligand>
        <name>Mg(2+)</name>
        <dbReference type="ChEBI" id="CHEBI:18420"/>
    </ligand>
</feature>
<evidence type="ECO:0000256" key="5">
    <source>
        <dbReference type="ARBA" id="ARBA00022723"/>
    </source>
</evidence>
<feature type="binding site" evidence="11">
    <location>
        <position position="166"/>
    </location>
    <ligand>
        <name>Mg(2+)</name>
        <dbReference type="ChEBI" id="CHEBI:18420"/>
    </ligand>
</feature>
<comment type="similarity">
    <text evidence="10">Belongs to the ApbE family.</text>
</comment>
<dbReference type="EC" id="2.7.1.180" evidence="1 10"/>
<evidence type="ECO:0000256" key="2">
    <source>
        <dbReference type="ARBA" id="ARBA00016337"/>
    </source>
</evidence>
<dbReference type="InterPro" id="IPR024932">
    <property type="entry name" value="ApbE"/>
</dbReference>
<dbReference type="Proteomes" id="UP000004728">
    <property type="component" value="Unassembled WGS sequence"/>
</dbReference>
<proteinExistence type="inferred from homology"/>
<dbReference type="eggNOG" id="COG1477">
    <property type="taxonomic scope" value="Bacteria"/>
</dbReference>
<keyword evidence="12" id="KW-0449">Lipoprotein</keyword>
<evidence type="ECO:0000313" key="13">
    <source>
        <dbReference type="Proteomes" id="UP000004728"/>
    </source>
</evidence>
<name>F1Z983_9SPHN</name>
<dbReference type="PANTHER" id="PTHR30040:SF2">
    <property type="entry name" value="FAD:PROTEIN FMN TRANSFERASE"/>
    <property type="match status" value="1"/>
</dbReference>
<dbReference type="SUPFAM" id="SSF143631">
    <property type="entry name" value="ApbE-like"/>
    <property type="match status" value="1"/>
</dbReference>
<evidence type="ECO:0000256" key="1">
    <source>
        <dbReference type="ARBA" id="ARBA00011955"/>
    </source>
</evidence>
<dbReference type="STRING" id="983920.Y88_0958"/>
<dbReference type="FunCoup" id="F1Z983">
    <property type="interactions" value="82"/>
</dbReference>
<dbReference type="PANTHER" id="PTHR30040">
    <property type="entry name" value="THIAMINE BIOSYNTHESIS LIPOPROTEIN APBE"/>
    <property type="match status" value="1"/>
</dbReference>
<dbReference type="GO" id="GO:0016740">
    <property type="term" value="F:transferase activity"/>
    <property type="evidence" value="ECO:0007669"/>
    <property type="project" value="UniProtKB-UniRule"/>
</dbReference>
<dbReference type="Gene3D" id="3.10.520.10">
    <property type="entry name" value="ApbE-like domains"/>
    <property type="match status" value="1"/>
</dbReference>
<dbReference type="EMBL" id="AEWJ01000038">
    <property type="protein sequence ID" value="EGD58897.1"/>
    <property type="molecule type" value="Genomic_DNA"/>
</dbReference>
<evidence type="ECO:0000256" key="7">
    <source>
        <dbReference type="ARBA" id="ARBA00022842"/>
    </source>
</evidence>
<evidence type="ECO:0000256" key="10">
    <source>
        <dbReference type="PIRNR" id="PIRNR006268"/>
    </source>
</evidence>
<sequence>MPDKVAPDAFGRCDPKLPVEMLAGQALGTFWQVRFVSRGKVGPDDVRTAIGRRLDAIVAEMSQWEPGSVLSRFNRMEAGEEIVLPTDFAKVIGTALDIAGRSEGAFDPTHGRAAALLGFGAEPARADLSPTDLKDAFDQAGWQRLAFDPQTRRLCQPGGLWLDFSGIAKGFAVDAVADLLGELGIEDALVEIGGELVARGLRPDAQPWWVDLESPPGAVLAPLRIGLHQASVATSGDYVRGLHTIDPSTGRPLPSRIASVSVLHDNAMLADAWATALTVLGPDRGLVLADRKGIAARFVERLPGQDPAFAETISAALARMIED</sequence>
<keyword evidence="7 10" id="KW-0460">Magnesium</keyword>
<evidence type="ECO:0000256" key="3">
    <source>
        <dbReference type="ARBA" id="ARBA00022630"/>
    </source>
</evidence>
<comment type="cofactor">
    <cofactor evidence="11">
        <name>Mg(2+)</name>
        <dbReference type="ChEBI" id="CHEBI:18420"/>
    </cofactor>
    <cofactor evidence="11">
        <name>Mn(2+)</name>
        <dbReference type="ChEBI" id="CHEBI:29035"/>
    </cofactor>
    <text evidence="11">Magnesium. Can also use manganese.</text>
</comment>
<keyword evidence="6 10" id="KW-0274">FAD</keyword>
<keyword evidence="5 10" id="KW-0479">Metal-binding</keyword>